<reference evidence="5" key="1">
    <citation type="submission" date="2020-02" db="EMBL/GenBank/DDBJ databases">
        <title>Identification and distribution of gene clusters putatively required for synthesis of sphingolipid metabolism inhibitors in phylogenetically diverse species of the filamentous fungus Fusarium.</title>
        <authorList>
            <person name="Kim H.-S."/>
            <person name="Busman M."/>
            <person name="Brown D.W."/>
            <person name="Divon H."/>
            <person name="Uhlig S."/>
            <person name="Proctor R.H."/>
        </authorList>
    </citation>
    <scope>NUCLEOTIDE SEQUENCE [LARGE SCALE GENOMIC DNA]</scope>
    <source>
        <strain evidence="5">NRRL 39464</strain>
    </source>
</reference>
<proteinExistence type="inferred from homology"/>
<dbReference type="Gene3D" id="3.90.1150.10">
    <property type="entry name" value="Aspartate Aminotransferase, domain 1"/>
    <property type="match status" value="1"/>
</dbReference>
<dbReference type="InterPro" id="IPR015422">
    <property type="entry name" value="PyrdxlP-dep_Trfase_small"/>
</dbReference>
<evidence type="ECO:0000256" key="2">
    <source>
        <dbReference type="ARBA" id="ARBA00006966"/>
    </source>
</evidence>
<dbReference type="GO" id="GO:0016829">
    <property type="term" value="F:lyase activity"/>
    <property type="evidence" value="ECO:0007669"/>
    <property type="project" value="InterPro"/>
</dbReference>
<dbReference type="GO" id="GO:0006520">
    <property type="term" value="P:amino acid metabolic process"/>
    <property type="evidence" value="ECO:0007669"/>
    <property type="project" value="InterPro"/>
</dbReference>
<dbReference type="NCBIfam" id="TIGR00654">
    <property type="entry name" value="PhzF_family"/>
    <property type="match status" value="1"/>
</dbReference>
<evidence type="ECO:0000313" key="5">
    <source>
        <dbReference type="EMBL" id="KAF5266737.1"/>
    </source>
</evidence>
<comment type="cofactor">
    <cofactor evidence="1">
        <name>pyridoxal 5'-phosphate</name>
        <dbReference type="ChEBI" id="CHEBI:597326"/>
    </cofactor>
</comment>
<dbReference type="EMBL" id="JAAFOW010000347">
    <property type="protein sequence ID" value="KAF5266737.1"/>
    <property type="molecule type" value="Genomic_DNA"/>
</dbReference>
<feature type="domain" description="Aromatic amino acid beta-eliminating lyase/threonine aldolase" evidence="4">
    <location>
        <begin position="12"/>
        <end position="288"/>
    </location>
</feature>
<gene>
    <name evidence="5" type="ORF">FOXYS1_2403</name>
</gene>
<comment type="similarity">
    <text evidence="2">Belongs to the threonine aldolase family.</text>
</comment>
<dbReference type="SUPFAM" id="SSF54506">
    <property type="entry name" value="Diaminopimelate epimerase-like"/>
    <property type="match status" value="1"/>
</dbReference>
<sequence length="734" mass="78960">MGSLIPNPGRCFMSDNIAGASPEIVQAVVAAATGHVPPYGNDGITGAARQRLQEIFEGELDVFPVSSGTAANCIGLASLVKPWGSILCHPDSHINNDECGAPEAFTGGSKLVTVPGSNSKIDPKSLRAAVCRKVGDVHSVQPSVLSISQPTETGSVYTIAELKELCTIAKDAGLRVHMDGARFANALVHLEASPAEMTWEAGVDVLSFGLTKNGAMTVDIIISFDPTLASELAFRQKRAGQLASKMRFHTAQIEAYLAEGLWLRNARYANGLALRLAAGLRSVSGPEVLQDPEANILFCRLAPAVIKELLCQGYQFYHDRWEPGQMSAPPHAHYSPHAPGLYALRHVPHAIRLAPYAMNQKMQFGRSGTIGADSFVVLRLEPLNAKASLPSSTRCISCSHGALSQATLFAFFILFLVLFQLPSSIDVDPQNDSQEGFLWYKGNQVAVVQVQDDALPPADMQMIAREFNFSETVFLRRNTDGAVAINIFTPVNEMDFAGHPVIGTGHVLFRQLLPSLAVHSSEATLWTNAGPVVVRYDPSRETVAADVPHNVHIHSRPTSTQSILDTQPSLKTQGLSTEQSYPCVSIVKGVTYTLVDFTNQPSLFTAISAGPSQLTELDEGWAPSFTGVMYYRVLSDPYDESGKKVQHLRIRMIAIGLEDPACGSGSCALGAYLALQQGDSGGMYRFYLDQGQEIGRDSSIIVDIVLDETGNKVTNISLSGSATPVTEGTILLPE</sequence>
<dbReference type="AlphaFoldDB" id="A0A8H5ENP9"/>
<dbReference type="InterPro" id="IPR015421">
    <property type="entry name" value="PyrdxlP-dep_Trfase_major"/>
</dbReference>
<evidence type="ECO:0000256" key="3">
    <source>
        <dbReference type="ARBA" id="ARBA00022898"/>
    </source>
</evidence>
<dbReference type="InterPro" id="IPR015424">
    <property type="entry name" value="PyrdxlP-dep_Trfase"/>
</dbReference>
<dbReference type="Pfam" id="PF01212">
    <property type="entry name" value="Beta_elim_lyase"/>
    <property type="match status" value="1"/>
</dbReference>
<keyword evidence="3" id="KW-0663">Pyridoxal phosphate</keyword>
<dbReference type="PANTHER" id="PTHR48097:SF5">
    <property type="entry name" value="LOW SPECIFICITY L-THREONINE ALDOLASE"/>
    <property type="match status" value="1"/>
</dbReference>
<dbReference type="PANTHER" id="PTHR48097">
    <property type="entry name" value="L-THREONINE ALDOLASE-RELATED"/>
    <property type="match status" value="1"/>
</dbReference>
<protein>
    <recommendedName>
        <fullName evidence="4">Aromatic amino acid beta-eliminating lyase/threonine aldolase domain-containing protein</fullName>
    </recommendedName>
</protein>
<organism evidence="5 6">
    <name type="scientific">Fusarium oxysporum</name>
    <name type="common">Fusarium vascular wilt</name>
    <dbReference type="NCBI Taxonomy" id="5507"/>
    <lineage>
        <taxon>Eukaryota</taxon>
        <taxon>Fungi</taxon>
        <taxon>Dikarya</taxon>
        <taxon>Ascomycota</taxon>
        <taxon>Pezizomycotina</taxon>
        <taxon>Sordariomycetes</taxon>
        <taxon>Hypocreomycetidae</taxon>
        <taxon>Hypocreales</taxon>
        <taxon>Nectriaceae</taxon>
        <taxon>Fusarium</taxon>
        <taxon>Fusarium oxysporum species complex</taxon>
    </lineage>
</organism>
<evidence type="ECO:0000259" key="4">
    <source>
        <dbReference type="Pfam" id="PF01212"/>
    </source>
</evidence>
<dbReference type="Pfam" id="PF02567">
    <property type="entry name" value="PhzC-PhzF"/>
    <property type="match status" value="1"/>
</dbReference>
<evidence type="ECO:0000256" key="1">
    <source>
        <dbReference type="ARBA" id="ARBA00001933"/>
    </source>
</evidence>
<dbReference type="Gene3D" id="3.10.310.10">
    <property type="entry name" value="Diaminopimelate Epimerase, Chain A, domain 1"/>
    <property type="match status" value="2"/>
</dbReference>
<dbReference type="InterPro" id="IPR003719">
    <property type="entry name" value="Phenazine_PhzF-like"/>
</dbReference>
<dbReference type="Proteomes" id="UP000558688">
    <property type="component" value="Unassembled WGS sequence"/>
</dbReference>
<dbReference type="Gene3D" id="3.40.640.10">
    <property type="entry name" value="Type I PLP-dependent aspartate aminotransferase-like (Major domain)"/>
    <property type="match status" value="1"/>
</dbReference>
<comment type="caution">
    <text evidence="5">The sequence shown here is derived from an EMBL/GenBank/DDBJ whole genome shotgun (WGS) entry which is preliminary data.</text>
</comment>
<dbReference type="InterPro" id="IPR001597">
    <property type="entry name" value="ArAA_b-elim_lyase/Thr_aldolase"/>
</dbReference>
<name>A0A8H5ENP9_FUSOX</name>
<dbReference type="SUPFAM" id="SSF53383">
    <property type="entry name" value="PLP-dependent transferases"/>
    <property type="match status" value="1"/>
</dbReference>
<accession>A0A8H5ENP9</accession>
<evidence type="ECO:0000313" key="6">
    <source>
        <dbReference type="Proteomes" id="UP000558688"/>
    </source>
</evidence>